<evidence type="ECO:0000256" key="4">
    <source>
        <dbReference type="ARBA" id="ARBA00022692"/>
    </source>
</evidence>
<keyword evidence="5" id="KW-1000">Mitochondrion outer membrane</keyword>
<evidence type="ECO:0000313" key="16">
    <source>
        <dbReference type="Proteomes" id="UP001347796"/>
    </source>
</evidence>
<dbReference type="GO" id="GO:0016031">
    <property type="term" value="P:tRNA import into mitochondrion"/>
    <property type="evidence" value="ECO:0007669"/>
    <property type="project" value="TreeGrafter"/>
</dbReference>
<keyword evidence="6" id="KW-0653">Protein transport</keyword>
<comment type="subcellular location">
    <subcellularLocation>
        <location evidence="1">Mitochondrion outer membrane</location>
        <topology evidence="1">Single-pass membrane protein</topology>
    </subcellularLocation>
</comment>
<evidence type="ECO:0000256" key="10">
    <source>
        <dbReference type="ARBA" id="ARBA00040061"/>
    </source>
</evidence>
<keyword evidence="7 14" id="KW-1133">Transmembrane helix</keyword>
<dbReference type="GO" id="GO:0030943">
    <property type="term" value="F:mitochondrion targeting sequence binding"/>
    <property type="evidence" value="ECO:0007669"/>
    <property type="project" value="TreeGrafter"/>
</dbReference>
<keyword evidence="3" id="KW-0813">Transport</keyword>
<dbReference type="InterPro" id="IPR022422">
    <property type="entry name" value="MAS20_rcpt_metazoan"/>
</dbReference>
<feature type="compositionally biased region" description="Low complexity" evidence="13">
    <location>
        <begin position="145"/>
        <end position="154"/>
    </location>
</feature>
<accession>A0AAN8K1G0</accession>
<evidence type="ECO:0000256" key="12">
    <source>
        <dbReference type="ARBA" id="ARBA00079364"/>
    </source>
</evidence>
<dbReference type="Gene3D" id="1.20.960.10">
    <property type="entry name" value="Mitochondrial outer membrane translocase complex, subunit Tom20 domain"/>
    <property type="match status" value="1"/>
</dbReference>
<dbReference type="PANTHER" id="PTHR12430">
    <property type="entry name" value="MITOCHONDRIAL IMPORT RECEPTOR SUBUNIT TOM20"/>
    <property type="match status" value="1"/>
</dbReference>
<evidence type="ECO:0000256" key="7">
    <source>
        <dbReference type="ARBA" id="ARBA00022989"/>
    </source>
</evidence>
<dbReference type="PRINTS" id="PR00351">
    <property type="entry name" value="OM20RECEPTOR"/>
</dbReference>
<evidence type="ECO:0000256" key="11">
    <source>
        <dbReference type="ARBA" id="ARBA00064251"/>
    </source>
</evidence>
<evidence type="ECO:0000256" key="5">
    <source>
        <dbReference type="ARBA" id="ARBA00022787"/>
    </source>
</evidence>
<dbReference type="InterPro" id="IPR002056">
    <property type="entry name" value="MAS20"/>
</dbReference>
<organism evidence="15 16">
    <name type="scientific">Patella caerulea</name>
    <name type="common">Rayed Mediterranean limpet</name>
    <dbReference type="NCBI Taxonomy" id="87958"/>
    <lineage>
        <taxon>Eukaryota</taxon>
        <taxon>Metazoa</taxon>
        <taxon>Spiralia</taxon>
        <taxon>Lophotrochozoa</taxon>
        <taxon>Mollusca</taxon>
        <taxon>Gastropoda</taxon>
        <taxon>Patellogastropoda</taxon>
        <taxon>Patelloidea</taxon>
        <taxon>Patellidae</taxon>
        <taxon>Patella</taxon>
    </lineage>
</organism>
<name>A0AAN8K1G0_PATCE</name>
<dbReference type="SUPFAM" id="SSF47157">
    <property type="entry name" value="Mitochondrial import receptor subunit Tom20"/>
    <property type="match status" value="1"/>
</dbReference>
<dbReference type="GO" id="GO:0005742">
    <property type="term" value="C:mitochondrial outer membrane translocase complex"/>
    <property type="evidence" value="ECO:0007669"/>
    <property type="project" value="InterPro"/>
</dbReference>
<gene>
    <name evidence="15" type="ORF">SNE40_010643</name>
</gene>
<evidence type="ECO:0000256" key="9">
    <source>
        <dbReference type="ARBA" id="ARBA00023136"/>
    </source>
</evidence>
<dbReference type="Proteomes" id="UP001347796">
    <property type="component" value="Unassembled WGS sequence"/>
</dbReference>
<comment type="similarity">
    <text evidence="2">Belongs to the Tom20 family.</text>
</comment>
<keyword evidence="8" id="KW-0496">Mitochondrion</keyword>
<dbReference type="PRINTS" id="PR01989">
    <property type="entry name" value="EUOM20RECPTR"/>
</dbReference>
<feature type="compositionally biased region" description="Basic residues" evidence="13">
    <location>
        <begin position="37"/>
        <end position="51"/>
    </location>
</feature>
<protein>
    <recommendedName>
        <fullName evidence="10">Mitochondrial import receptor subunit TOM20 homolog</fullName>
    </recommendedName>
    <alternativeName>
        <fullName evidence="12">Translocase of outer mitochondrial membrane protein 20</fullName>
    </alternativeName>
</protein>
<keyword evidence="16" id="KW-1185">Reference proteome</keyword>
<evidence type="ECO:0000256" key="14">
    <source>
        <dbReference type="SAM" id="Phobius"/>
    </source>
</evidence>
<evidence type="ECO:0000256" key="8">
    <source>
        <dbReference type="ARBA" id="ARBA00023128"/>
    </source>
</evidence>
<reference evidence="15 16" key="1">
    <citation type="submission" date="2024-01" db="EMBL/GenBank/DDBJ databases">
        <title>The genome of the rayed Mediterranean limpet Patella caerulea (Linnaeus, 1758).</title>
        <authorList>
            <person name="Anh-Thu Weber A."/>
            <person name="Halstead-Nussloch G."/>
        </authorList>
    </citation>
    <scope>NUCLEOTIDE SEQUENCE [LARGE SCALE GENOMIC DNA]</scope>
    <source>
        <strain evidence="15">AATW-2023a</strain>
        <tissue evidence="15">Whole specimen</tissue>
    </source>
</reference>
<evidence type="ECO:0000256" key="2">
    <source>
        <dbReference type="ARBA" id="ARBA00005792"/>
    </source>
</evidence>
<evidence type="ECO:0000256" key="13">
    <source>
        <dbReference type="SAM" id="MobiDB-lite"/>
    </source>
</evidence>
<feature type="region of interest" description="Disordered" evidence="13">
    <location>
        <begin position="35"/>
        <end position="62"/>
    </location>
</feature>
<dbReference type="EMBL" id="JAZGQO010000007">
    <property type="protein sequence ID" value="KAK6183098.1"/>
    <property type="molecule type" value="Genomic_DNA"/>
</dbReference>
<dbReference type="InterPro" id="IPR023392">
    <property type="entry name" value="Tom20_dom_sf"/>
</dbReference>
<dbReference type="Pfam" id="PF02064">
    <property type="entry name" value="MAS20"/>
    <property type="match status" value="1"/>
</dbReference>
<dbReference type="GO" id="GO:0008320">
    <property type="term" value="F:protein transmembrane transporter activity"/>
    <property type="evidence" value="ECO:0007669"/>
    <property type="project" value="TreeGrafter"/>
</dbReference>
<feature type="transmembrane region" description="Helical" evidence="14">
    <location>
        <begin position="6"/>
        <end position="25"/>
    </location>
</feature>
<evidence type="ECO:0000256" key="6">
    <source>
        <dbReference type="ARBA" id="ARBA00022927"/>
    </source>
</evidence>
<proteinExistence type="inferred from homology"/>
<evidence type="ECO:0000256" key="3">
    <source>
        <dbReference type="ARBA" id="ARBA00022448"/>
    </source>
</evidence>
<feature type="region of interest" description="Disordered" evidence="13">
    <location>
        <begin position="139"/>
        <end position="161"/>
    </location>
</feature>
<evidence type="ECO:0000313" key="15">
    <source>
        <dbReference type="EMBL" id="KAK6183098.1"/>
    </source>
</evidence>
<dbReference type="GO" id="GO:0006886">
    <property type="term" value="P:intracellular protein transport"/>
    <property type="evidence" value="ECO:0007669"/>
    <property type="project" value="InterPro"/>
</dbReference>
<sequence>MVPKSAFGIAAAGAGLCFLGYCVYFDHKRRSDPNFKQKLREKRRSANKKTKAPTAGTEFPDLTNPEAMQRFFLQEVQLGEELLATGDIEGGVEHLSYAVAVCGQPQQLLQVLRQTLPPQVFSLLLEKLPSVGQRLSGLVPGGGAAAPPTSTGAVLEEDDVE</sequence>
<comment type="subunit">
    <text evidence="11">Forms part of the preprotein translocase complex of the outer mitochondrial membrane (TOM complex).</text>
</comment>
<dbReference type="PANTHER" id="PTHR12430:SF0">
    <property type="entry name" value="TRANSLOCASE OF OUTER MITOCHONDRIAL MEMBRANE 20"/>
    <property type="match status" value="1"/>
</dbReference>
<evidence type="ECO:0000256" key="1">
    <source>
        <dbReference type="ARBA" id="ARBA00004572"/>
    </source>
</evidence>
<dbReference type="FunFam" id="1.20.960.10:FF:000004">
    <property type="entry name" value="Mitochondrial import receptor subunit TOM20 homolog"/>
    <property type="match status" value="1"/>
</dbReference>
<keyword evidence="9 14" id="KW-0472">Membrane</keyword>
<comment type="caution">
    <text evidence="15">The sequence shown here is derived from an EMBL/GenBank/DDBJ whole genome shotgun (WGS) entry which is preliminary data.</text>
</comment>
<dbReference type="AlphaFoldDB" id="A0AAN8K1G0"/>
<keyword evidence="4 14" id="KW-0812">Transmembrane</keyword>
<dbReference type="GO" id="GO:0006605">
    <property type="term" value="P:protein targeting"/>
    <property type="evidence" value="ECO:0007669"/>
    <property type="project" value="InterPro"/>
</dbReference>
<dbReference type="GO" id="GO:0030150">
    <property type="term" value="P:protein import into mitochondrial matrix"/>
    <property type="evidence" value="ECO:0007669"/>
    <property type="project" value="TreeGrafter"/>
</dbReference>